<reference evidence="12 14" key="2">
    <citation type="submission" date="2017-04" db="EMBL/GenBank/DDBJ databases">
        <title>Draft genome sequences of Alloscardovia macacae UMA81211 and UMA81212 isolated from the feces of a rhesus macaque (Macaca mulatta).</title>
        <authorList>
            <person name="Albert K."/>
            <person name="Sela D.A."/>
        </authorList>
    </citation>
    <scope>NUCLEOTIDE SEQUENCE [LARGE SCALE GENOMIC DNA]</scope>
    <source>
        <strain evidence="12 14">UMA81212</strain>
    </source>
</reference>
<comment type="similarity">
    <text evidence="2">Belongs to the YajC family.</text>
</comment>
<evidence type="ECO:0000313" key="13">
    <source>
        <dbReference type="EMBL" id="OZG54462.1"/>
    </source>
</evidence>
<feature type="region of interest" description="Disordered" evidence="10">
    <location>
        <begin position="91"/>
        <end position="130"/>
    </location>
</feature>
<dbReference type="SMART" id="SM01323">
    <property type="entry name" value="YajC"/>
    <property type="match status" value="1"/>
</dbReference>
<evidence type="ECO:0000313" key="14">
    <source>
        <dbReference type="Proteomes" id="UP000243540"/>
    </source>
</evidence>
<keyword evidence="15" id="KW-1185">Reference proteome</keyword>
<feature type="transmembrane region" description="Helical" evidence="11">
    <location>
        <begin position="6"/>
        <end position="21"/>
    </location>
</feature>
<reference evidence="13 15" key="1">
    <citation type="journal article" date="2017" name="BMC Genomics">
        <title>Comparative genomic and phylogenomic analyses of the Bifidobacteriaceae family.</title>
        <authorList>
            <person name="Lugli G.A."/>
            <person name="Milani C."/>
            <person name="Turroni F."/>
            <person name="Duranti S."/>
            <person name="Mancabelli L."/>
            <person name="Mangifesta M."/>
            <person name="Ferrario C."/>
            <person name="Modesto M."/>
            <person name="Mattarelli P."/>
            <person name="Jiri K."/>
            <person name="van Sinderen D."/>
            <person name="Ventura M."/>
        </authorList>
    </citation>
    <scope>NUCLEOTIDE SEQUENCE [LARGE SCALE GENOMIC DNA]</scope>
    <source>
        <strain evidence="13 15">DSM 24762</strain>
    </source>
</reference>
<proteinExistence type="inferred from homology"/>
<evidence type="ECO:0000256" key="4">
    <source>
        <dbReference type="ARBA" id="ARBA00022475"/>
    </source>
</evidence>
<evidence type="ECO:0000256" key="2">
    <source>
        <dbReference type="ARBA" id="ARBA00006742"/>
    </source>
</evidence>
<keyword evidence="4" id="KW-1003">Cell membrane</keyword>
<evidence type="ECO:0000256" key="7">
    <source>
        <dbReference type="ARBA" id="ARBA00022989"/>
    </source>
</evidence>
<dbReference type="Pfam" id="PF02699">
    <property type="entry name" value="YajC"/>
    <property type="match status" value="1"/>
</dbReference>
<name>A0A1Y2T083_9BIFI</name>
<feature type="compositionally biased region" description="Acidic residues" evidence="10">
    <location>
        <begin position="118"/>
        <end position="130"/>
    </location>
</feature>
<comment type="caution">
    <text evidence="12">The sequence shown here is derived from an EMBL/GenBank/DDBJ whole genome shotgun (WGS) entry which is preliminary data.</text>
</comment>
<organism evidence="12 14">
    <name type="scientific">Alloscardovia macacae</name>
    <dbReference type="NCBI Taxonomy" id="1160091"/>
    <lineage>
        <taxon>Bacteria</taxon>
        <taxon>Bacillati</taxon>
        <taxon>Actinomycetota</taxon>
        <taxon>Actinomycetes</taxon>
        <taxon>Bifidobacteriales</taxon>
        <taxon>Bifidobacteriaceae</taxon>
        <taxon>Alloscardovia</taxon>
    </lineage>
</organism>
<dbReference type="EMBL" id="MWWT01000005">
    <property type="protein sequence ID" value="OZG54462.1"/>
    <property type="molecule type" value="Genomic_DNA"/>
</dbReference>
<keyword evidence="6" id="KW-0653">Protein transport</keyword>
<evidence type="ECO:0000256" key="6">
    <source>
        <dbReference type="ARBA" id="ARBA00022927"/>
    </source>
</evidence>
<dbReference type="Proteomes" id="UP000243540">
    <property type="component" value="Unassembled WGS sequence"/>
</dbReference>
<dbReference type="GO" id="GO:0005886">
    <property type="term" value="C:plasma membrane"/>
    <property type="evidence" value="ECO:0007669"/>
    <property type="project" value="UniProtKB-SubCell"/>
</dbReference>
<dbReference type="GO" id="GO:0015031">
    <property type="term" value="P:protein transport"/>
    <property type="evidence" value="ECO:0007669"/>
    <property type="project" value="UniProtKB-KW"/>
</dbReference>
<dbReference type="NCBIfam" id="TIGR00739">
    <property type="entry name" value="yajC"/>
    <property type="match status" value="1"/>
</dbReference>
<keyword evidence="3" id="KW-0813">Transport</keyword>
<keyword evidence="8" id="KW-0811">Translocation</keyword>
<comment type="subcellular location">
    <subcellularLocation>
        <location evidence="1">Cell membrane</location>
        <topology evidence="1">Single-pass membrane protein</topology>
    </subcellularLocation>
</comment>
<evidence type="ECO:0000256" key="9">
    <source>
        <dbReference type="ARBA" id="ARBA00023136"/>
    </source>
</evidence>
<evidence type="ECO:0000256" key="3">
    <source>
        <dbReference type="ARBA" id="ARBA00022448"/>
    </source>
</evidence>
<sequence>MGTPFMIVILIAMVGFMWWSTRQQKKQQEKVNDFRQSLQPGMEVATHSGLLATVESVDLDRDIVILNSEGSLSKWRIQAITEPPVIPAYVSDDEVDENGNPLEQKDVESEVPAAADAEATEAPESQEETK</sequence>
<keyword evidence="5 11" id="KW-0812">Transmembrane</keyword>
<dbReference type="AlphaFoldDB" id="A0A1Y2T083"/>
<protein>
    <submittedName>
        <fullName evidence="13">Preprotein translocase YajC subunit</fullName>
    </submittedName>
    <submittedName>
        <fullName evidence="12">Preprotein translocase subunit YajC</fullName>
    </submittedName>
</protein>
<evidence type="ECO:0000256" key="11">
    <source>
        <dbReference type="SAM" id="Phobius"/>
    </source>
</evidence>
<evidence type="ECO:0000256" key="5">
    <source>
        <dbReference type="ARBA" id="ARBA00022692"/>
    </source>
</evidence>
<dbReference type="STRING" id="1160091.B9T39_00230"/>
<dbReference type="RefSeq" id="WP_086105810.1">
    <property type="nucleotide sequence ID" value="NZ_JBHLWS010000013.1"/>
</dbReference>
<dbReference type="OrthoDB" id="3240462at2"/>
<accession>A0A1Y2T083</accession>
<evidence type="ECO:0000256" key="10">
    <source>
        <dbReference type="SAM" id="MobiDB-lite"/>
    </source>
</evidence>
<evidence type="ECO:0000256" key="8">
    <source>
        <dbReference type="ARBA" id="ARBA00023010"/>
    </source>
</evidence>
<dbReference type="PANTHER" id="PTHR33909:SF1">
    <property type="entry name" value="SEC TRANSLOCON ACCESSORY COMPLEX SUBUNIT YAJC"/>
    <property type="match status" value="1"/>
</dbReference>
<evidence type="ECO:0000313" key="12">
    <source>
        <dbReference type="EMBL" id="OTA30170.1"/>
    </source>
</evidence>
<evidence type="ECO:0000313" key="15">
    <source>
        <dbReference type="Proteomes" id="UP000243657"/>
    </source>
</evidence>
<dbReference type="InterPro" id="IPR003849">
    <property type="entry name" value="Preprotein_translocase_YajC"/>
</dbReference>
<keyword evidence="9 11" id="KW-0472">Membrane</keyword>
<dbReference type="Proteomes" id="UP000243657">
    <property type="component" value="Unassembled WGS sequence"/>
</dbReference>
<evidence type="ECO:0000256" key="1">
    <source>
        <dbReference type="ARBA" id="ARBA00004162"/>
    </source>
</evidence>
<keyword evidence="7 11" id="KW-1133">Transmembrane helix</keyword>
<dbReference type="PANTHER" id="PTHR33909">
    <property type="entry name" value="SEC TRANSLOCON ACCESSORY COMPLEX SUBUNIT YAJC"/>
    <property type="match status" value="1"/>
</dbReference>
<dbReference type="EMBL" id="NEKC01000001">
    <property type="protein sequence ID" value="OTA30170.1"/>
    <property type="molecule type" value="Genomic_DNA"/>
</dbReference>
<gene>
    <name evidence="13" type="ORF">ALMA_0923</name>
    <name evidence="12" type="ORF">B9T39_00230</name>
</gene>